<keyword evidence="3" id="KW-1185">Reference proteome</keyword>
<proteinExistence type="predicted"/>
<dbReference type="EMBL" id="JAZAVK010000154">
    <property type="protein sequence ID" value="KAK7419198.1"/>
    <property type="molecule type" value="Genomic_DNA"/>
</dbReference>
<evidence type="ECO:0000313" key="2">
    <source>
        <dbReference type="EMBL" id="KAK7419198.1"/>
    </source>
</evidence>
<gene>
    <name evidence="2" type="ORF">QQZ08_010966</name>
</gene>
<dbReference type="Proteomes" id="UP001498421">
    <property type="component" value="Unassembled WGS sequence"/>
</dbReference>
<organism evidence="2 3">
    <name type="scientific">Neonectria magnoliae</name>
    <dbReference type="NCBI Taxonomy" id="2732573"/>
    <lineage>
        <taxon>Eukaryota</taxon>
        <taxon>Fungi</taxon>
        <taxon>Dikarya</taxon>
        <taxon>Ascomycota</taxon>
        <taxon>Pezizomycotina</taxon>
        <taxon>Sordariomycetes</taxon>
        <taxon>Hypocreomycetidae</taxon>
        <taxon>Hypocreales</taxon>
        <taxon>Nectriaceae</taxon>
        <taxon>Neonectria</taxon>
    </lineage>
</organism>
<accession>A0ABR1HDF9</accession>
<evidence type="ECO:0000256" key="1">
    <source>
        <dbReference type="SAM" id="MobiDB-lite"/>
    </source>
</evidence>
<feature type="compositionally biased region" description="Basic and acidic residues" evidence="1">
    <location>
        <begin position="163"/>
        <end position="176"/>
    </location>
</feature>
<comment type="caution">
    <text evidence="2">The sequence shown here is derived from an EMBL/GenBank/DDBJ whole genome shotgun (WGS) entry which is preliminary data.</text>
</comment>
<evidence type="ECO:0000313" key="3">
    <source>
        <dbReference type="Proteomes" id="UP001498421"/>
    </source>
</evidence>
<reference evidence="2 3" key="1">
    <citation type="journal article" date="2025" name="Microbiol. Resour. Announc.">
        <title>Draft genome sequences for Neonectria magnoliae and Neonectria punicea, canker pathogens of Liriodendron tulipifera and Acer saccharum in West Virginia.</title>
        <authorList>
            <person name="Petronek H.M."/>
            <person name="Kasson M.T."/>
            <person name="Metheny A.M."/>
            <person name="Stauder C.M."/>
            <person name="Lovett B."/>
            <person name="Lynch S.C."/>
            <person name="Garnas J.R."/>
            <person name="Kasson L.R."/>
            <person name="Stajich J.E."/>
        </authorList>
    </citation>
    <scope>NUCLEOTIDE SEQUENCE [LARGE SCALE GENOMIC DNA]</scope>
    <source>
        <strain evidence="2 3">NRRL 64651</strain>
    </source>
</reference>
<protein>
    <submittedName>
        <fullName evidence="2">Uncharacterized protein</fullName>
    </submittedName>
</protein>
<feature type="region of interest" description="Disordered" evidence="1">
    <location>
        <begin position="160"/>
        <end position="182"/>
    </location>
</feature>
<name>A0ABR1HDF9_9HYPO</name>
<sequence length="182" mass="20492">MAGPIPPYALFVLTDDIDVDYLNDSLTRAYKGNYEAGWDLYVATDSYSDAPKKLESQYPEGTEAPLENSDFRSPFVGKSLESCAEWLKNAPDEVALNREYFTAVDQFSRADDTVLICRVVADQENGELAVEYFPEKTDDATTQMAVSIGLRFDEALQRYQRNRVRDGKPDRSKGEPYSRASS</sequence>